<name>A0A0D9WCM3_9ORYZ</name>
<dbReference type="AlphaFoldDB" id="A0A0D9WCM3"/>
<dbReference type="Proteomes" id="UP000032180">
    <property type="component" value="Chromosome 5"/>
</dbReference>
<organism evidence="1 2">
    <name type="scientific">Leersia perrieri</name>
    <dbReference type="NCBI Taxonomy" id="77586"/>
    <lineage>
        <taxon>Eukaryota</taxon>
        <taxon>Viridiplantae</taxon>
        <taxon>Streptophyta</taxon>
        <taxon>Embryophyta</taxon>
        <taxon>Tracheophyta</taxon>
        <taxon>Spermatophyta</taxon>
        <taxon>Magnoliopsida</taxon>
        <taxon>Liliopsida</taxon>
        <taxon>Poales</taxon>
        <taxon>Poaceae</taxon>
        <taxon>BOP clade</taxon>
        <taxon>Oryzoideae</taxon>
        <taxon>Oryzeae</taxon>
        <taxon>Oryzinae</taxon>
        <taxon>Leersia</taxon>
    </lineage>
</organism>
<protein>
    <submittedName>
        <fullName evidence="1">Uncharacterized protein</fullName>
    </submittedName>
</protein>
<dbReference type="EnsemblPlants" id="LPERR05G02620.1">
    <property type="protein sequence ID" value="LPERR05G02620.1"/>
    <property type="gene ID" value="LPERR05G02620"/>
</dbReference>
<dbReference type="HOGENOM" id="CLU_189440_0_0_1"/>
<evidence type="ECO:0000313" key="2">
    <source>
        <dbReference type="Proteomes" id="UP000032180"/>
    </source>
</evidence>
<sequence>MAEISVQRVERIEPVTKTKTKTPTVVKNAVQTPAAPAGGIDKASRAYIDKMKRQWAAEASAAAAATRC</sequence>
<reference evidence="1 2" key="1">
    <citation type="submission" date="2012-08" db="EMBL/GenBank/DDBJ databases">
        <title>Oryza genome evolution.</title>
        <authorList>
            <person name="Wing R.A."/>
        </authorList>
    </citation>
    <scope>NUCLEOTIDE SEQUENCE</scope>
</reference>
<reference evidence="1" key="3">
    <citation type="submission" date="2015-04" db="UniProtKB">
        <authorList>
            <consortium name="EnsemblPlants"/>
        </authorList>
    </citation>
    <scope>IDENTIFICATION</scope>
</reference>
<proteinExistence type="predicted"/>
<dbReference type="Gramene" id="LPERR05G02620.1">
    <property type="protein sequence ID" value="LPERR05G02620.1"/>
    <property type="gene ID" value="LPERR05G02620"/>
</dbReference>
<keyword evidence="2" id="KW-1185">Reference proteome</keyword>
<evidence type="ECO:0000313" key="1">
    <source>
        <dbReference type="EnsemblPlants" id="LPERR05G02620.1"/>
    </source>
</evidence>
<reference evidence="2" key="2">
    <citation type="submission" date="2013-12" db="EMBL/GenBank/DDBJ databases">
        <authorList>
            <person name="Yu Y."/>
            <person name="Lee S."/>
            <person name="de Baynast K."/>
            <person name="Wissotski M."/>
            <person name="Liu L."/>
            <person name="Talag J."/>
            <person name="Goicoechea J."/>
            <person name="Angelova A."/>
            <person name="Jetty R."/>
            <person name="Kudrna D."/>
            <person name="Golser W."/>
            <person name="Rivera L."/>
            <person name="Zhang J."/>
            <person name="Wing R."/>
        </authorList>
    </citation>
    <scope>NUCLEOTIDE SEQUENCE</scope>
</reference>
<accession>A0A0D9WCM3</accession>